<dbReference type="PRINTS" id="PR00251">
    <property type="entry name" value="BACTRLOPSIN"/>
</dbReference>
<name>A0ABR1EXR0_9ASCO</name>
<evidence type="ECO:0000256" key="2">
    <source>
        <dbReference type="ARBA" id="ARBA00008130"/>
    </source>
</evidence>
<evidence type="ECO:0000313" key="8">
    <source>
        <dbReference type="Proteomes" id="UP001498771"/>
    </source>
</evidence>
<feature type="transmembrane region" description="Helical" evidence="6">
    <location>
        <begin position="199"/>
        <end position="221"/>
    </location>
</feature>
<feature type="transmembrane region" description="Helical" evidence="6">
    <location>
        <begin position="61"/>
        <end position="85"/>
    </location>
</feature>
<dbReference type="SMART" id="SM01021">
    <property type="entry name" value="Bac_rhodopsin"/>
    <property type="match status" value="1"/>
</dbReference>
<comment type="subcellular location">
    <subcellularLocation>
        <location evidence="1">Membrane</location>
        <topology evidence="1">Multi-pass membrane protein</topology>
    </subcellularLocation>
</comment>
<evidence type="ECO:0000256" key="6">
    <source>
        <dbReference type="SAM" id="Phobius"/>
    </source>
</evidence>
<feature type="transmembrane region" description="Helical" evidence="6">
    <location>
        <begin position="105"/>
        <end position="124"/>
    </location>
</feature>
<feature type="transmembrane region" description="Helical" evidence="6">
    <location>
        <begin position="32"/>
        <end position="49"/>
    </location>
</feature>
<evidence type="ECO:0000256" key="1">
    <source>
        <dbReference type="ARBA" id="ARBA00004141"/>
    </source>
</evidence>
<dbReference type="Proteomes" id="UP001498771">
    <property type="component" value="Unassembled WGS sequence"/>
</dbReference>
<comment type="caution">
    <text evidence="7">The sequence shown here is derived from an EMBL/GenBank/DDBJ whole genome shotgun (WGS) entry which is preliminary data.</text>
</comment>
<gene>
    <name evidence="7" type="ORF">BZA70DRAFT_286230</name>
</gene>
<evidence type="ECO:0000256" key="4">
    <source>
        <dbReference type="ARBA" id="ARBA00022989"/>
    </source>
</evidence>
<dbReference type="GeneID" id="90039360"/>
<dbReference type="Pfam" id="PF01036">
    <property type="entry name" value="Bac_rhodopsin"/>
    <property type="match status" value="1"/>
</dbReference>
<keyword evidence="3 6" id="KW-0812">Transmembrane</keyword>
<dbReference type="RefSeq" id="XP_064765417.1">
    <property type="nucleotide sequence ID" value="XM_064913848.1"/>
</dbReference>
<feature type="transmembrane region" description="Helical" evidence="6">
    <location>
        <begin position="233"/>
        <end position="254"/>
    </location>
</feature>
<dbReference type="SUPFAM" id="SSF81321">
    <property type="entry name" value="Family A G protein-coupled receptor-like"/>
    <property type="match status" value="1"/>
</dbReference>
<dbReference type="InterPro" id="IPR043476">
    <property type="entry name" value="Yro2-like_7TM"/>
</dbReference>
<evidence type="ECO:0000313" key="7">
    <source>
        <dbReference type="EMBL" id="KAK7202384.1"/>
    </source>
</evidence>
<evidence type="ECO:0000256" key="3">
    <source>
        <dbReference type="ARBA" id="ARBA00022692"/>
    </source>
</evidence>
<keyword evidence="4 6" id="KW-1133">Transmembrane helix</keyword>
<dbReference type="Gene3D" id="1.20.1070.10">
    <property type="entry name" value="Rhodopsin 7-helix transmembrane proteins"/>
    <property type="match status" value="1"/>
</dbReference>
<accession>A0ABR1EXR0</accession>
<reference evidence="7 8" key="1">
    <citation type="submission" date="2024-03" db="EMBL/GenBank/DDBJ databases">
        <title>Genome-scale model development and genomic sequencing of the oleaginous clade Lipomyces.</title>
        <authorList>
            <consortium name="Lawrence Berkeley National Laboratory"/>
            <person name="Czajka J.J."/>
            <person name="Han Y."/>
            <person name="Kim J."/>
            <person name="Mondo S.J."/>
            <person name="Hofstad B.A."/>
            <person name="Robles A."/>
            <person name="Haridas S."/>
            <person name="Riley R."/>
            <person name="LaButti K."/>
            <person name="Pangilinan J."/>
            <person name="Andreopoulos W."/>
            <person name="Lipzen A."/>
            <person name="Yan J."/>
            <person name="Wang M."/>
            <person name="Ng V."/>
            <person name="Grigoriev I.V."/>
            <person name="Spatafora J.W."/>
            <person name="Magnuson J.K."/>
            <person name="Baker S.E."/>
            <person name="Pomraning K.R."/>
        </authorList>
    </citation>
    <scope>NUCLEOTIDE SEQUENCE [LARGE SCALE GENOMIC DNA]</scope>
    <source>
        <strain evidence="7 8">Phaff 52-87</strain>
    </source>
</reference>
<proteinExistence type="inferred from homology"/>
<dbReference type="PANTHER" id="PTHR28286">
    <property type="match status" value="1"/>
</dbReference>
<protein>
    <submittedName>
        <fullName evidence="7">Uncharacterized protein</fullName>
    </submittedName>
</protein>
<evidence type="ECO:0000256" key="5">
    <source>
        <dbReference type="ARBA" id="ARBA00023136"/>
    </source>
</evidence>
<dbReference type="CDD" id="cd15239">
    <property type="entry name" value="7tm_YRO2_fungal-like"/>
    <property type="match status" value="1"/>
</dbReference>
<dbReference type="EMBL" id="JBBJBU010000019">
    <property type="protein sequence ID" value="KAK7202384.1"/>
    <property type="molecule type" value="Genomic_DNA"/>
</dbReference>
<feature type="transmembrane region" description="Helical" evidence="6">
    <location>
        <begin position="131"/>
        <end position="153"/>
    </location>
</feature>
<keyword evidence="8" id="KW-1185">Reference proteome</keyword>
<organism evidence="7 8">
    <name type="scientific">Myxozyma melibiosi</name>
    <dbReference type="NCBI Taxonomy" id="54550"/>
    <lineage>
        <taxon>Eukaryota</taxon>
        <taxon>Fungi</taxon>
        <taxon>Dikarya</taxon>
        <taxon>Ascomycota</taxon>
        <taxon>Saccharomycotina</taxon>
        <taxon>Lipomycetes</taxon>
        <taxon>Lipomycetales</taxon>
        <taxon>Lipomycetaceae</taxon>
        <taxon>Myxozyma</taxon>
    </lineage>
</organism>
<dbReference type="InterPro" id="IPR001425">
    <property type="entry name" value="Arc/bac/fun_rhodopsins"/>
</dbReference>
<comment type="similarity">
    <text evidence="2">Belongs to the archaeal/bacterial/fungal opsin family.</text>
</comment>
<keyword evidence="5 6" id="KW-0472">Membrane</keyword>
<sequence>MAATRLLSRNDVLDVNPSTGTNISLVSHGSDWYWTAFSIMVVTAICYAATSFKVPRRERFFHYTSIAAAIFASVTYFSLASNLGWTGVETEFSHYQAGGIRQVFYARYIGWFLAAPLLVMNIAFFSGLNWVTALFMAALTEVYVVCGLIASLVPSSYKFGYFTMGACAWILLFVNIFFVGMRSIKTLNAATVEPKLASIFRSIVAGVGLIYSLYPIAWGLSEGGNVISPTSEGVFYGVLDIMALPVLNSILLFYSRKLDIDELGIGIPSATHASPEKNTA</sequence>
<dbReference type="PANTHER" id="PTHR28286:SF1">
    <property type="entry name" value="30 KDA HEAT SHOCK PROTEIN-RELATED"/>
    <property type="match status" value="1"/>
</dbReference>
<feature type="transmembrane region" description="Helical" evidence="6">
    <location>
        <begin position="159"/>
        <end position="178"/>
    </location>
</feature>